<feature type="region of interest" description="Disordered" evidence="1">
    <location>
        <begin position="473"/>
        <end position="501"/>
    </location>
</feature>
<keyword evidence="3" id="KW-0732">Signal</keyword>
<comment type="caution">
    <text evidence="4">The sequence shown here is derived from an EMBL/GenBank/DDBJ whole genome shotgun (WGS) entry which is preliminary data.</text>
</comment>
<feature type="transmembrane region" description="Helical" evidence="2">
    <location>
        <begin position="59"/>
        <end position="76"/>
    </location>
</feature>
<dbReference type="Proteomes" id="UP001642484">
    <property type="component" value="Unassembled WGS sequence"/>
</dbReference>
<dbReference type="EMBL" id="CAXAMN010021624">
    <property type="protein sequence ID" value="CAK9061591.1"/>
    <property type="molecule type" value="Genomic_DNA"/>
</dbReference>
<keyword evidence="5" id="KW-1185">Reference proteome</keyword>
<keyword evidence="2" id="KW-0812">Transmembrane</keyword>
<evidence type="ECO:0000313" key="4">
    <source>
        <dbReference type="EMBL" id="CAK9061591.1"/>
    </source>
</evidence>
<name>A0ABP0ND36_9DINO</name>
<gene>
    <name evidence="4" type="ORF">CCMP2556_LOCUS30279</name>
</gene>
<sequence>MSKLSLIMVLAAVSLVILNAGLGFVAPSVQTKVTGVTHSKAWSQPSQGLPESTTTTGTAFYGVAMVATAAGVLLRARRTSRVARNDGLHGIKFPYALQKDAHADLEYLNDVGYLPDGTPLNMAGNCINHPETIQPDPHSPGSPLPRAEFTNSVGYLPDGAPMNAAGNALNHPETMQPDMHVAGSPLPKSIYYADVGYLVDGTDLATAGNNSVKAAPPPTMPAAAPVASPPPVASSTPVAASFTSASTEALHGIKFSYSMQKDAYADLQYLNDVGYLPDGTPMNKAGNCINHPETIQPDPHTPGSPLPRALLHNSVGYLPDGTPMNAAGNAVNHPDRMQPDMHVAGSPLPKSVYAADAGYLVDGTDLATAGNNFKASAPATTAPAAAAFAGSTAQPGKSSLRHAAGFAYSVQRDVYADFFFSNEVGYLPDGTPMNRAGNAMNHPESILPDPHVPGSPLPRANFVNDVGYFPDGTPMNTAGNGINHPESLQPDPHSPGSALPASEYSADIGYLVDGTPLDTAGNKTVH</sequence>
<evidence type="ECO:0000256" key="1">
    <source>
        <dbReference type="SAM" id="MobiDB-lite"/>
    </source>
</evidence>
<organism evidence="4 5">
    <name type="scientific">Durusdinium trenchii</name>
    <dbReference type="NCBI Taxonomy" id="1381693"/>
    <lineage>
        <taxon>Eukaryota</taxon>
        <taxon>Sar</taxon>
        <taxon>Alveolata</taxon>
        <taxon>Dinophyceae</taxon>
        <taxon>Suessiales</taxon>
        <taxon>Symbiodiniaceae</taxon>
        <taxon>Durusdinium</taxon>
    </lineage>
</organism>
<proteinExistence type="predicted"/>
<accession>A0ABP0ND36</accession>
<protein>
    <submittedName>
        <fullName evidence="4">Uncharacterized protein</fullName>
    </submittedName>
</protein>
<keyword evidence="2" id="KW-1133">Transmembrane helix</keyword>
<evidence type="ECO:0000256" key="2">
    <source>
        <dbReference type="SAM" id="Phobius"/>
    </source>
</evidence>
<evidence type="ECO:0000313" key="5">
    <source>
        <dbReference type="Proteomes" id="UP001642484"/>
    </source>
</evidence>
<feature type="chain" id="PRO_5046928800" evidence="3">
    <location>
        <begin position="24"/>
        <end position="526"/>
    </location>
</feature>
<keyword evidence="2" id="KW-0472">Membrane</keyword>
<feature type="signal peptide" evidence="3">
    <location>
        <begin position="1"/>
        <end position="23"/>
    </location>
</feature>
<evidence type="ECO:0000256" key="3">
    <source>
        <dbReference type="SAM" id="SignalP"/>
    </source>
</evidence>
<reference evidence="4 5" key="1">
    <citation type="submission" date="2024-02" db="EMBL/GenBank/DDBJ databases">
        <authorList>
            <person name="Chen Y."/>
            <person name="Shah S."/>
            <person name="Dougan E. K."/>
            <person name="Thang M."/>
            <person name="Chan C."/>
        </authorList>
    </citation>
    <scope>NUCLEOTIDE SEQUENCE [LARGE SCALE GENOMIC DNA]</scope>
</reference>